<dbReference type="SMART" id="SM00226">
    <property type="entry name" value="LMWPc"/>
    <property type="match status" value="1"/>
</dbReference>
<dbReference type="InterPro" id="IPR036196">
    <property type="entry name" value="Ptyr_pPase_sf"/>
</dbReference>
<dbReference type="EMBL" id="DTMF01000151">
    <property type="protein sequence ID" value="HGF33937.1"/>
    <property type="molecule type" value="Genomic_DNA"/>
</dbReference>
<evidence type="ECO:0000313" key="3">
    <source>
        <dbReference type="EMBL" id="HGF33937.1"/>
    </source>
</evidence>
<comment type="caution">
    <text evidence="3">The sequence shown here is derived from an EMBL/GenBank/DDBJ whole genome shotgun (WGS) entry which is preliminary data.</text>
</comment>
<dbReference type="Gene3D" id="3.40.50.2300">
    <property type="match status" value="1"/>
</dbReference>
<dbReference type="PANTHER" id="PTHR43428:SF1">
    <property type="entry name" value="ARSENATE REDUCTASE"/>
    <property type="match status" value="1"/>
</dbReference>
<dbReference type="AlphaFoldDB" id="A0A7C3UXM9"/>
<dbReference type="CDD" id="cd16345">
    <property type="entry name" value="LMWP_ArsC"/>
    <property type="match status" value="1"/>
</dbReference>
<gene>
    <name evidence="3" type="ORF">ENW96_06035</name>
</gene>
<evidence type="ECO:0000259" key="2">
    <source>
        <dbReference type="SMART" id="SM00226"/>
    </source>
</evidence>
<feature type="domain" description="Phosphotyrosine protein phosphatase I" evidence="2">
    <location>
        <begin position="2"/>
        <end position="135"/>
    </location>
</feature>
<reference evidence="3" key="1">
    <citation type="journal article" date="2020" name="mSystems">
        <title>Genome- and Community-Level Interaction Insights into Carbon Utilization and Element Cycling Functions of Hydrothermarchaeota in Hydrothermal Sediment.</title>
        <authorList>
            <person name="Zhou Z."/>
            <person name="Liu Y."/>
            <person name="Xu W."/>
            <person name="Pan J."/>
            <person name="Luo Z.H."/>
            <person name="Li M."/>
        </authorList>
    </citation>
    <scope>NUCLEOTIDE SEQUENCE [LARGE SCALE GENOMIC DNA]</scope>
    <source>
        <strain evidence="3">SpSt-897</strain>
    </source>
</reference>
<sequence length="146" mass="16368">MFKVLFLCTENACRSQMAEGLMNHDLAGEVKAYSAGVRPSRVNPRAIQVMAELGIDISRHRSKSVDELAGEEFDLVITVCDSAAEQCPMFPGNTEVLHISFPDPAKATGTEEEILTVFRRVRDDLRARLGNLLREKLRQRQVQLKP</sequence>
<organism evidence="3">
    <name type="scientific">Desulfobacca acetoxidans</name>
    <dbReference type="NCBI Taxonomy" id="60893"/>
    <lineage>
        <taxon>Bacteria</taxon>
        <taxon>Pseudomonadati</taxon>
        <taxon>Thermodesulfobacteriota</taxon>
        <taxon>Desulfobaccia</taxon>
        <taxon>Desulfobaccales</taxon>
        <taxon>Desulfobaccaceae</taxon>
        <taxon>Desulfobacca</taxon>
    </lineage>
</organism>
<dbReference type="Pfam" id="PF01451">
    <property type="entry name" value="LMWPc"/>
    <property type="match status" value="1"/>
</dbReference>
<dbReference type="PANTHER" id="PTHR43428">
    <property type="entry name" value="ARSENATE REDUCTASE"/>
    <property type="match status" value="1"/>
</dbReference>
<dbReference type="GO" id="GO:0046685">
    <property type="term" value="P:response to arsenic-containing substance"/>
    <property type="evidence" value="ECO:0007669"/>
    <property type="project" value="UniProtKB-KW"/>
</dbReference>
<dbReference type="InterPro" id="IPR023485">
    <property type="entry name" value="Ptyr_pPase"/>
</dbReference>
<evidence type="ECO:0000256" key="1">
    <source>
        <dbReference type="ARBA" id="ARBA00022849"/>
    </source>
</evidence>
<protein>
    <submittedName>
        <fullName evidence="3">Arsenate reductase ArsC</fullName>
    </submittedName>
</protein>
<keyword evidence="1" id="KW-0059">Arsenical resistance</keyword>
<dbReference type="SUPFAM" id="SSF52788">
    <property type="entry name" value="Phosphotyrosine protein phosphatases I"/>
    <property type="match status" value="1"/>
</dbReference>
<accession>A0A7C3UXM9</accession>
<proteinExistence type="predicted"/>
<name>A0A7C3UXM9_9BACT</name>